<gene>
    <name evidence="1" type="ORF">SAMN05216234_10534</name>
</gene>
<accession>A0A1I5M6E7</accession>
<dbReference type="AlphaFoldDB" id="A0A1I5M6E7"/>
<keyword evidence="2" id="KW-1185">Reference proteome</keyword>
<sequence>MILKKLQSNIQKLFFKKKASSENLKFVDKGMNNSSLQNCTGLILSTSFYWVKKEQLPVKKVHEAKKLLPAIFDGSLPDGNYKYIAEYAEESGWFYIYAYDEEKIAEYLESIGIDLTKIKRFYFIQSFIKLIEKPVDLKNGYSLVNDNGIICKLPSEFIEDSVSLDEFLKLASNYKATNIYISKRLPFSVDRSSILKISAALFIAAVIYIVEYTTYYKAYNKLVLENKNLYEAYNIPKTGYQRRARIKKLESIKDEIISKRQIFSKLLRIPLNRKYEFIRKLTLSDKRVSIEISLHNDKNAEKIKKYLEKILTLKSIKVKSKIMKIKAEI</sequence>
<proteinExistence type="predicted"/>
<dbReference type="EMBL" id="FOXB01000005">
    <property type="protein sequence ID" value="SFP05174.1"/>
    <property type="molecule type" value="Genomic_DNA"/>
</dbReference>
<dbReference type="Proteomes" id="UP000199227">
    <property type="component" value="Unassembled WGS sequence"/>
</dbReference>
<evidence type="ECO:0000313" key="2">
    <source>
        <dbReference type="Proteomes" id="UP000199227"/>
    </source>
</evidence>
<protein>
    <submittedName>
        <fullName evidence="1">Uncharacterized protein</fullName>
    </submittedName>
</protein>
<reference evidence="1 2" key="1">
    <citation type="submission" date="2016-10" db="EMBL/GenBank/DDBJ databases">
        <authorList>
            <person name="de Groot N.N."/>
        </authorList>
    </citation>
    <scope>NUCLEOTIDE SEQUENCE [LARGE SCALE GENOMIC DNA]</scope>
    <source>
        <strain evidence="1 2">EP1-55-1</strain>
    </source>
</reference>
<evidence type="ECO:0000313" key="1">
    <source>
        <dbReference type="EMBL" id="SFP05174.1"/>
    </source>
</evidence>
<name>A0A1I5M6E7_9BACT</name>
<organism evidence="1 2">
    <name type="scientific">Hydrogenimonas thermophila</name>
    <dbReference type="NCBI Taxonomy" id="223786"/>
    <lineage>
        <taxon>Bacteria</taxon>
        <taxon>Pseudomonadati</taxon>
        <taxon>Campylobacterota</taxon>
        <taxon>Epsilonproteobacteria</taxon>
        <taxon>Campylobacterales</taxon>
        <taxon>Hydrogenimonadaceae</taxon>
        <taxon>Hydrogenimonas</taxon>
    </lineage>
</organism>
<dbReference type="STRING" id="223786.SAMN05216234_10534"/>
<dbReference type="OrthoDB" id="5343502at2"/>
<dbReference type="RefSeq" id="WP_092910973.1">
    <property type="nucleotide sequence ID" value="NZ_FOXB01000005.1"/>
</dbReference>